<organism evidence="2">
    <name type="scientific">viral metagenome</name>
    <dbReference type="NCBI Taxonomy" id="1070528"/>
    <lineage>
        <taxon>unclassified sequences</taxon>
        <taxon>metagenomes</taxon>
        <taxon>organismal metagenomes</taxon>
    </lineage>
</organism>
<reference evidence="2" key="1">
    <citation type="journal article" date="2020" name="Nature">
        <title>Giant virus diversity and host interactions through global metagenomics.</title>
        <authorList>
            <person name="Schulz F."/>
            <person name="Roux S."/>
            <person name="Paez-Espino D."/>
            <person name="Jungbluth S."/>
            <person name="Walsh D.A."/>
            <person name="Denef V.J."/>
            <person name="McMahon K.D."/>
            <person name="Konstantinidis K.T."/>
            <person name="Eloe-Fadrosh E.A."/>
            <person name="Kyrpides N.C."/>
            <person name="Woyke T."/>
        </authorList>
    </citation>
    <scope>NUCLEOTIDE SEQUENCE</scope>
    <source>
        <strain evidence="2">GVMAG-M-3300021079-18</strain>
    </source>
</reference>
<evidence type="ECO:0000256" key="1">
    <source>
        <dbReference type="SAM" id="MobiDB-lite"/>
    </source>
</evidence>
<proteinExistence type="predicted"/>
<feature type="region of interest" description="Disordered" evidence="1">
    <location>
        <begin position="242"/>
        <end position="276"/>
    </location>
</feature>
<protein>
    <submittedName>
        <fullName evidence="2">Uncharacterized protein</fullName>
    </submittedName>
</protein>
<evidence type="ECO:0000313" key="2">
    <source>
        <dbReference type="EMBL" id="QHT03628.1"/>
    </source>
</evidence>
<sequence length="276" mass="30344">MSVKMKSKQISDVGQMMIDAKDDLDLAFDKIKDLILEAGQLPPFKDDDGVLVYRKLIVGTLTRKDRDEQRSQMRTHVGPYVKMLAAFKDQILQKDLTWLKENEVNITTGKSKKANLPLSKVYDHCLHKNDARLDSIEAHLFFIFKYVCDSKADPDTRKKIDSICAEYDVEEDDSAKRAVNSVVSRVSKLTKGGPVGSNPQDIASIVQALMGDGALQGNGMGGIGDLAQGLLSGKVTIPELIGQVKSSIEEQQGEQEESQPADSDEKGKEEADGTTE</sequence>
<dbReference type="EMBL" id="MN739415">
    <property type="protein sequence ID" value="QHT03628.1"/>
    <property type="molecule type" value="Genomic_DNA"/>
</dbReference>
<dbReference type="AlphaFoldDB" id="A0A6C0CGB2"/>
<feature type="compositionally biased region" description="Basic and acidic residues" evidence="1">
    <location>
        <begin position="263"/>
        <end position="276"/>
    </location>
</feature>
<accession>A0A6C0CGB2</accession>
<name>A0A6C0CGB2_9ZZZZ</name>